<organism evidence="2 3">
    <name type="scientific">Tenebrionibacter intestinalis</name>
    <dbReference type="NCBI Taxonomy" id="2799638"/>
    <lineage>
        <taxon>Bacteria</taxon>
        <taxon>Pseudomonadati</taxon>
        <taxon>Pseudomonadota</taxon>
        <taxon>Gammaproteobacteria</taxon>
        <taxon>Enterobacterales</taxon>
        <taxon>Enterobacteriaceae</taxon>
        <taxon>Tenebrionibacter/Tenebrionicola group</taxon>
        <taxon>Tenebrionibacter</taxon>
    </lineage>
</organism>
<evidence type="ECO:0000313" key="3">
    <source>
        <dbReference type="Proteomes" id="UP000659047"/>
    </source>
</evidence>
<dbReference type="Pfam" id="PF13619">
    <property type="entry name" value="KTSC"/>
    <property type="match status" value="1"/>
</dbReference>
<accession>A0A8K0V5Q8</accession>
<dbReference type="RefSeq" id="WP_238714459.1">
    <property type="nucleotide sequence ID" value="NZ_JAEPBH010000034.1"/>
</dbReference>
<dbReference type="EMBL" id="JAEPBH010000034">
    <property type="protein sequence ID" value="MBK4716256.1"/>
    <property type="molecule type" value="Genomic_DNA"/>
</dbReference>
<gene>
    <name evidence="2" type="ORF">JJB97_13150</name>
</gene>
<reference evidence="2" key="1">
    <citation type="submission" date="2021-01" db="EMBL/GenBank/DDBJ databases">
        <title>Intestinitalea alba gen. nov., sp. nov., a novel genus of the family Enterobacteriaceae, isolated from the gut of the plastic-eating mealworm Tenebrio molitor L.</title>
        <authorList>
            <person name="Yang Y."/>
        </authorList>
    </citation>
    <scope>NUCLEOTIDE SEQUENCE</scope>
    <source>
        <strain evidence="2">BIT-L3</strain>
    </source>
</reference>
<evidence type="ECO:0000259" key="1">
    <source>
        <dbReference type="Pfam" id="PF13619"/>
    </source>
</evidence>
<dbReference type="Proteomes" id="UP000659047">
    <property type="component" value="Unassembled WGS sequence"/>
</dbReference>
<dbReference type="InterPro" id="IPR025309">
    <property type="entry name" value="KTSC_dom"/>
</dbReference>
<evidence type="ECO:0000313" key="2">
    <source>
        <dbReference type="EMBL" id="MBK4716256.1"/>
    </source>
</evidence>
<protein>
    <submittedName>
        <fullName evidence="2">KTSC domain-containing protein</fullName>
    </submittedName>
</protein>
<keyword evidence="3" id="KW-1185">Reference proteome</keyword>
<dbReference type="AlphaFoldDB" id="A0A8K0V5Q8"/>
<comment type="caution">
    <text evidence="2">The sequence shown here is derived from an EMBL/GenBank/DDBJ whole genome shotgun (WGS) entry which is preliminary data.</text>
</comment>
<feature type="domain" description="KTSC" evidence="1">
    <location>
        <begin position="7"/>
        <end position="64"/>
    </location>
</feature>
<name>A0A8K0V5Q8_9ENTR</name>
<sequence>MIRHPVTSSRIANIGYNPSTTELEVTFREGSIYRYRGVPERLFYTFLTVVSKGRFYDGVIYNKFPEKRIR</sequence>
<proteinExistence type="predicted"/>